<protein>
    <submittedName>
        <fullName evidence="1">Uncharacterized protein</fullName>
    </submittedName>
</protein>
<reference evidence="1 2" key="1">
    <citation type="journal article" date="2017" name="Front. Microbiol.">
        <title>New Insights into the Diversity of the Genus Faecalibacterium.</title>
        <authorList>
            <person name="Benevides L."/>
            <person name="Burman S."/>
            <person name="Martin R."/>
            <person name="Robert V."/>
            <person name="Thomas M."/>
            <person name="Miquel S."/>
            <person name="Chain F."/>
            <person name="Sokol H."/>
            <person name="Bermudez-Humaran L.G."/>
            <person name="Morrison M."/>
            <person name="Langella P."/>
            <person name="Azevedo V.A."/>
            <person name="Chatel J.M."/>
            <person name="Soares S."/>
        </authorList>
    </citation>
    <scope>NUCLEOTIDE SEQUENCE [LARGE SCALE GENOMIC DNA]</scope>
    <source>
        <strain evidence="1 2">CNCM I 4542</strain>
    </source>
</reference>
<gene>
    <name evidence="1" type="ORF">CGS50_003230</name>
</gene>
<dbReference type="EMBL" id="NMTS02000001">
    <property type="protein sequence ID" value="PLK30641.1"/>
    <property type="molecule type" value="Genomic_DNA"/>
</dbReference>
<dbReference type="Proteomes" id="UP000221015">
    <property type="component" value="Unassembled WGS sequence"/>
</dbReference>
<sequence>MLELHIPGGERWDERINQFAYDKPVALRLEYSLLSLSKWESKWHKPYLDENVKKTREETLDFVRCMTLTKGVDPTVYTRLRREDWLAIQRYMSDPMTAATFKDRKGGKKRARYQTADLFYAAMASYGIPFECEKWHLNRLLALIRACGEENLPPEKMGRHEQAAHIRALNAQRRAKFHSRG</sequence>
<name>A0A2J4JS01_9FIRM</name>
<dbReference type="AlphaFoldDB" id="A0A2J4JS01"/>
<evidence type="ECO:0000313" key="2">
    <source>
        <dbReference type="Proteomes" id="UP000221015"/>
    </source>
</evidence>
<proteinExistence type="predicted"/>
<comment type="caution">
    <text evidence="1">The sequence shown here is derived from an EMBL/GenBank/DDBJ whole genome shotgun (WGS) entry which is preliminary data.</text>
</comment>
<evidence type="ECO:0000313" key="1">
    <source>
        <dbReference type="EMBL" id="PLK30641.1"/>
    </source>
</evidence>
<accession>A0A2J4JS01</accession>
<organism evidence="1 2">
    <name type="scientific">Faecalibacterium prausnitzii</name>
    <dbReference type="NCBI Taxonomy" id="853"/>
    <lineage>
        <taxon>Bacteria</taxon>
        <taxon>Bacillati</taxon>
        <taxon>Bacillota</taxon>
        <taxon>Clostridia</taxon>
        <taxon>Eubacteriales</taxon>
        <taxon>Oscillospiraceae</taxon>
        <taxon>Faecalibacterium</taxon>
    </lineage>
</organism>
<dbReference type="RefSeq" id="WP_097775468.1">
    <property type="nucleotide sequence ID" value="NZ_NMTS02000001.1"/>
</dbReference>